<feature type="domain" description="Disease resistance protein At4g27190-like leucine-rich repeats" evidence="2">
    <location>
        <begin position="874"/>
        <end position="990"/>
    </location>
</feature>
<dbReference type="PANTHER" id="PTHR33463:SF200">
    <property type="entry name" value="NB-ARC DOMAIN-CONTAINING PROTEIN"/>
    <property type="match status" value="1"/>
</dbReference>
<organism evidence="3 4">
    <name type="scientific">Sorghum bicolor</name>
    <name type="common">Sorghum</name>
    <name type="synonym">Sorghum vulgare</name>
    <dbReference type="NCBI Taxonomy" id="4558"/>
    <lineage>
        <taxon>Eukaryota</taxon>
        <taxon>Viridiplantae</taxon>
        <taxon>Streptophyta</taxon>
        <taxon>Embryophyta</taxon>
        <taxon>Tracheophyta</taxon>
        <taxon>Spermatophyta</taxon>
        <taxon>Magnoliopsida</taxon>
        <taxon>Liliopsida</taxon>
        <taxon>Poales</taxon>
        <taxon>Poaceae</taxon>
        <taxon>PACMAD clade</taxon>
        <taxon>Panicoideae</taxon>
        <taxon>Andropogonodae</taxon>
        <taxon>Andropogoneae</taxon>
        <taxon>Sorghinae</taxon>
        <taxon>Sorghum</taxon>
    </lineage>
</organism>
<evidence type="ECO:0000259" key="2">
    <source>
        <dbReference type="Pfam" id="PF23247"/>
    </source>
</evidence>
<dbReference type="eggNOG" id="ENOG502SYYC">
    <property type="taxonomic scope" value="Eukaryota"/>
</dbReference>
<dbReference type="SUPFAM" id="SSF52058">
    <property type="entry name" value="L domain-like"/>
    <property type="match status" value="2"/>
</dbReference>
<dbReference type="Gramene" id="OQU79890">
    <property type="protein sequence ID" value="OQU79890"/>
    <property type="gene ID" value="SORBI_3007G041800"/>
</dbReference>
<keyword evidence="4" id="KW-1185">Reference proteome</keyword>
<dbReference type="Gramene" id="OQU79892">
    <property type="protein sequence ID" value="OQU79892"/>
    <property type="gene ID" value="SORBI_3007G041800"/>
</dbReference>
<dbReference type="EMBL" id="CM000766">
    <property type="protein sequence ID" value="OQU79891.1"/>
    <property type="molecule type" value="Genomic_DNA"/>
</dbReference>
<gene>
    <name evidence="3" type="ORF">SORBI_3007G041800</name>
</gene>
<dbReference type="InterPro" id="IPR032675">
    <property type="entry name" value="LRR_dom_sf"/>
</dbReference>
<dbReference type="PROSITE" id="PS51450">
    <property type="entry name" value="LRR"/>
    <property type="match status" value="1"/>
</dbReference>
<dbReference type="Proteomes" id="UP000000768">
    <property type="component" value="Chromosome 7"/>
</dbReference>
<dbReference type="EMBL" id="CM000766">
    <property type="protein sequence ID" value="OQU79892.1"/>
    <property type="molecule type" value="Genomic_DNA"/>
</dbReference>
<feature type="region of interest" description="Disordered" evidence="1">
    <location>
        <begin position="1"/>
        <end position="27"/>
    </location>
</feature>
<sequence length="1049" mass="119811">MASNIIKEGGGLEEDGKEEEEKEQEDEMKVRISAIDIKTAVQQISPYLLDTSISAPWVIYFDGWYGLGASAVLRAIAEHPPPSLREKFDKIVHIDCSRWKSQRELQRVIVDELKLTQRVAASFDREDNEDDFIGVDQSSRGEIRDVTAVIARYLVQYSCLVIFHNGSENMVDLASCGIPEPEIFNIKVLWTFRGRLRLNREIKEKGLESDLFLFAADDHNSNWHAYIAEEASEITLYTHKLGLSVTPKIAEECCLYLLTLNDRGKKIIDYNWATHASSYWVCDGIIGGGLENQTWDVAHAMQQHIRLEDYSSNTKLMLSVQRMQISSKQWISITNSYFKEVAPMTTTLFFAPNKSSPLVVPLTSDKFHKADNLRVLKLCRCTFSFLSPPFHCCHNIRFLGLDRCEDEVQLEKEEKTGEPAVEIFQRLWVLDVRHTIWPLSFPQETKEQVVARNIREVHITNGRIWHNNLAWKRLPNLHKLRVVKPTKPWETATRDEFMDMVNLELLDLSGNNTIQVLPSLSGATGLKTLILDGCVGLEHVGPQGLPPLLESFSLNVGGRAKEDHKKKAEISYISLAGCARLSDFILHGSFPNLEYLDLSHTAIKMLHLGEVDEVENLQQVFLMGCGQLRSISWPEPGMYKLRLLCIDTRAAGGEVANRKPWSHDSLKVYQQAEGEEDLHAYVAAADMRFLHSLEFILFMQEETIQWDKLNLCLSSTSNDDGSRSCQKDRRQLVAAPSLPKSLTYHDVSLEQITEKINVSSSISTQFTPLDLHMEIGEGISDATGQAGEAICKVMNEVQSLHVHDSSSITSVAPEHTFDTEIMNGLQRCCVERCPKLDTVFATNYHSECFSHLEIFGAAHLLMVRSIWSRPRYPSSLNPNEFSFAQLRAIHLYYCPSLRYVLPMASNNALSKVLETLHIHCCSDLRQVFQVEKEFLEKIAARHEKGKLEFSNLKSLYLYELPNLQHICEAKLFAPKLETIYIRGCWSLRRLPATDSRRREDGHPTSVDCEKECWDKLEWEGMEFGHHPSLFQRCHSRYYRRRHLRGTVLR</sequence>
<dbReference type="Gene3D" id="3.80.10.10">
    <property type="entry name" value="Ribonuclease Inhibitor"/>
    <property type="match status" value="1"/>
</dbReference>
<dbReference type="InterPro" id="IPR001611">
    <property type="entry name" value="Leu-rich_rpt"/>
</dbReference>
<dbReference type="InterPro" id="IPR050905">
    <property type="entry name" value="Plant_NBS-LRR"/>
</dbReference>
<reference evidence="3" key="2">
    <citation type="submission" date="2017-02" db="EMBL/GenBank/DDBJ databases">
        <title>WGS assembly of Sorghum bicolor.</title>
        <authorList>
            <person name="Paterson A."/>
            <person name="Mullet J."/>
            <person name="Bowers J."/>
            <person name="Bruggmann R."/>
            <person name="Dubchak I."/>
            <person name="Grimwood J."/>
            <person name="Gundlach H."/>
            <person name="Haberer G."/>
            <person name="Hellsten U."/>
            <person name="Mitros T."/>
            <person name="Poliakov A."/>
            <person name="Schmutz J."/>
            <person name="Spannagl M."/>
            <person name="Tang H."/>
            <person name="Wang X."/>
            <person name="Wicker T."/>
            <person name="Bharti A."/>
            <person name="Chapman J."/>
            <person name="Feltus F."/>
            <person name="Gowik U."/>
            <person name="Grigoriev I."/>
            <person name="Lyons E."/>
            <person name="Maher C."/>
            <person name="Martis M."/>
            <person name="Narechania A."/>
            <person name="Otillar R."/>
            <person name="Penning B."/>
            <person name="Salamov A."/>
            <person name="Wang Y."/>
            <person name="Zhang L."/>
            <person name="Carpita N."/>
            <person name="Freeling M."/>
            <person name="Gingle A."/>
            <person name="Hash C."/>
            <person name="Keller B."/>
            <person name="Klein P."/>
            <person name="Kresovich S."/>
            <person name="Mccann M."/>
            <person name="Ming R."/>
            <person name="Peterson D."/>
            <person name="Rahman M."/>
            <person name="Ware D."/>
            <person name="Westhoff P."/>
            <person name="Mayer K."/>
            <person name="Messing J."/>
            <person name="Sims D."/>
            <person name="Jenkins J."/>
            <person name="Shu S."/>
            <person name="Rokhsar D."/>
        </authorList>
    </citation>
    <scope>NUCLEOTIDE SEQUENCE</scope>
</reference>
<reference evidence="4" key="3">
    <citation type="journal article" date="2018" name="Plant J.">
        <title>The Sorghum bicolor reference genome: improved assembly, gene annotations, a transcriptome atlas, and signatures of genome organization.</title>
        <authorList>
            <person name="McCormick R.F."/>
            <person name="Truong S.K."/>
            <person name="Sreedasyam A."/>
            <person name="Jenkins J."/>
            <person name="Shu S."/>
            <person name="Sims D."/>
            <person name="Kennedy M."/>
            <person name="Amirebrahimi M."/>
            <person name="Weers B.D."/>
            <person name="McKinley B."/>
            <person name="Mattison A."/>
            <person name="Morishige D.T."/>
            <person name="Grimwood J."/>
            <person name="Schmutz J."/>
            <person name="Mullet J.E."/>
        </authorList>
    </citation>
    <scope>NUCLEOTIDE SEQUENCE [LARGE SCALE GENOMIC DNA]</scope>
    <source>
        <strain evidence="4">cv. BTx623</strain>
    </source>
</reference>
<dbReference type="AlphaFoldDB" id="A0A1Z5R7Y5"/>
<proteinExistence type="predicted"/>
<name>A0A1Z5R7Y5_SORBI</name>
<dbReference type="PANTHER" id="PTHR33463">
    <property type="entry name" value="NB-ARC DOMAIN-CONTAINING PROTEIN-RELATED"/>
    <property type="match status" value="1"/>
</dbReference>
<accession>A0A1Z5R7Y5</accession>
<reference evidence="3 4" key="1">
    <citation type="journal article" date="2009" name="Nature">
        <title>The Sorghum bicolor genome and the diversification of grasses.</title>
        <authorList>
            <person name="Paterson A.H."/>
            <person name="Bowers J.E."/>
            <person name="Bruggmann R."/>
            <person name="Dubchak I."/>
            <person name="Grimwood J."/>
            <person name="Gundlach H."/>
            <person name="Haberer G."/>
            <person name="Hellsten U."/>
            <person name="Mitros T."/>
            <person name="Poliakov A."/>
            <person name="Schmutz J."/>
            <person name="Spannagl M."/>
            <person name="Tang H."/>
            <person name="Wang X."/>
            <person name="Wicker T."/>
            <person name="Bharti A.K."/>
            <person name="Chapman J."/>
            <person name="Feltus F.A."/>
            <person name="Gowik U."/>
            <person name="Grigoriev I.V."/>
            <person name="Lyons E."/>
            <person name="Maher C.A."/>
            <person name="Martis M."/>
            <person name="Narechania A."/>
            <person name="Otillar R.P."/>
            <person name="Penning B.W."/>
            <person name="Salamov A.A."/>
            <person name="Wang Y."/>
            <person name="Zhang L."/>
            <person name="Carpita N.C."/>
            <person name="Freeling M."/>
            <person name="Gingle A.R."/>
            <person name="Hash C.T."/>
            <person name="Keller B."/>
            <person name="Klein P."/>
            <person name="Kresovich S."/>
            <person name="McCann M.C."/>
            <person name="Ming R."/>
            <person name="Peterson D.G."/>
            <person name="Mehboob-ur-Rahman"/>
            <person name="Ware D."/>
            <person name="Westhoff P."/>
            <person name="Mayer K.F."/>
            <person name="Messing J."/>
            <person name="Rokhsar D.S."/>
        </authorList>
    </citation>
    <scope>NUCLEOTIDE SEQUENCE [LARGE SCALE GENOMIC DNA]</scope>
    <source>
        <strain evidence="4">cv. BTx623</strain>
    </source>
</reference>
<dbReference type="Pfam" id="PF23247">
    <property type="entry name" value="LRR_RPS2"/>
    <property type="match status" value="1"/>
</dbReference>
<evidence type="ECO:0000313" key="3">
    <source>
        <dbReference type="EMBL" id="OQU79892.1"/>
    </source>
</evidence>
<dbReference type="InterPro" id="IPR057135">
    <property type="entry name" value="At4g27190-like_LRR"/>
</dbReference>
<evidence type="ECO:0000313" key="4">
    <source>
        <dbReference type="Proteomes" id="UP000000768"/>
    </source>
</evidence>
<dbReference type="EMBL" id="CM000766">
    <property type="protein sequence ID" value="OQU79890.1"/>
    <property type="molecule type" value="Genomic_DNA"/>
</dbReference>
<dbReference type="OrthoDB" id="614998at2759"/>
<evidence type="ECO:0000256" key="1">
    <source>
        <dbReference type="SAM" id="MobiDB-lite"/>
    </source>
</evidence>
<dbReference type="Gramene" id="OQU79891">
    <property type="protein sequence ID" value="OQU79891"/>
    <property type="gene ID" value="SORBI_3007G041800"/>
</dbReference>
<dbReference type="InParanoid" id="A0A1Z5R7Y5"/>
<dbReference type="OMA" id="QRICEFK"/>
<feature type="compositionally biased region" description="Acidic residues" evidence="1">
    <location>
        <begin position="11"/>
        <end position="26"/>
    </location>
</feature>
<protein>
    <recommendedName>
        <fullName evidence="2">Disease resistance protein At4g27190-like leucine-rich repeats domain-containing protein</fullName>
    </recommendedName>
</protein>